<feature type="transmembrane region" description="Helical" evidence="1">
    <location>
        <begin position="174"/>
        <end position="194"/>
    </location>
</feature>
<dbReference type="Pfam" id="PF12679">
    <property type="entry name" value="ABC2_membrane_2"/>
    <property type="match status" value="1"/>
</dbReference>
<evidence type="ECO:0000313" key="3">
    <source>
        <dbReference type="Proteomes" id="UP001348149"/>
    </source>
</evidence>
<name>A0ABU6HLC3_9RHOB</name>
<gene>
    <name evidence="2" type="ORF">VK792_17550</name>
</gene>
<keyword evidence="1" id="KW-0812">Transmembrane</keyword>
<evidence type="ECO:0000256" key="1">
    <source>
        <dbReference type="SAM" id="Phobius"/>
    </source>
</evidence>
<organism evidence="2 3">
    <name type="scientific">Mesobacterium hydrothermale</name>
    <dbReference type="NCBI Taxonomy" id="3111907"/>
    <lineage>
        <taxon>Bacteria</taxon>
        <taxon>Pseudomonadati</taxon>
        <taxon>Pseudomonadota</taxon>
        <taxon>Alphaproteobacteria</taxon>
        <taxon>Rhodobacterales</taxon>
        <taxon>Roseobacteraceae</taxon>
        <taxon>Mesobacterium</taxon>
    </lineage>
</organism>
<proteinExistence type="predicted"/>
<dbReference type="PANTHER" id="PTHR43471">
    <property type="entry name" value="ABC TRANSPORTER PERMEASE"/>
    <property type="match status" value="1"/>
</dbReference>
<dbReference type="RefSeq" id="WP_326299170.1">
    <property type="nucleotide sequence ID" value="NZ_JAYLLH010000037.1"/>
</dbReference>
<keyword evidence="1" id="KW-1133">Transmembrane helix</keyword>
<feature type="transmembrane region" description="Helical" evidence="1">
    <location>
        <begin position="206"/>
        <end position="227"/>
    </location>
</feature>
<dbReference type="Proteomes" id="UP001348149">
    <property type="component" value="Unassembled WGS sequence"/>
</dbReference>
<feature type="transmembrane region" description="Helical" evidence="1">
    <location>
        <begin position="288"/>
        <end position="307"/>
    </location>
</feature>
<keyword evidence="1" id="KW-0472">Membrane</keyword>
<sequence length="318" mass="33989">MSDLSLLAASPGRVVARQSVLYIFRERTVALLAGLFVVLVMVSAYLGWSATTTVNSIYNDAVVYLTSQNQPIPPNPVHDVSPLSLMRNMSIYVSLIGALAAIVIGYQLIASDRKSGVVPLIGSRPLSRADYLQGKIRALLATNGVLMGIAAAIATLTFLILPQVSLSIGGWAKLFLFFVLAYGYMILFGLIALGTAARARSESVGLLVPVTIWLTVTFILPSLTANIHPTAAINPISALAPPPDTAFFHWSGWLIGPLSLAESFKFLSAGLLDYLPATTMSHSLVPPLPDLLIALIGVTVFATRSVMTMNFTRGEFDV</sequence>
<dbReference type="EMBL" id="JAYLLH010000037">
    <property type="protein sequence ID" value="MEC3863101.1"/>
    <property type="molecule type" value="Genomic_DNA"/>
</dbReference>
<feature type="transmembrane region" description="Helical" evidence="1">
    <location>
        <begin position="138"/>
        <end position="162"/>
    </location>
</feature>
<keyword evidence="3" id="KW-1185">Reference proteome</keyword>
<comment type="caution">
    <text evidence="2">The sequence shown here is derived from an EMBL/GenBank/DDBJ whole genome shotgun (WGS) entry which is preliminary data.</text>
</comment>
<evidence type="ECO:0000313" key="2">
    <source>
        <dbReference type="EMBL" id="MEC3863101.1"/>
    </source>
</evidence>
<protein>
    <submittedName>
        <fullName evidence="2">ABC transporter permease</fullName>
    </submittedName>
</protein>
<accession>A0ABU6HLC3</accession>
<feature type="transmembrane region" description="Helical" evidence="1">
    <location>
        <begin position="29"/>
        <end position="48"/>
    </location>
</feature>
<reference evidence="2 3" key="1">
    <citation type="submission" date="2024-01" db="EMBL/GenBank/DDBJ databases">
        <title>Mesobacterium rodlantinim sp. nov., isolated from shallow sea hydrothermal systems off Kueishantao Island.</title>
        <authorList>
            <person name="Su Z."/>
            <person name="Tang K."/>
        </authorList>
    </citation>
    <scope>NUCLEOTIDE SEQUENCE [LARGE SCALE GENOMIC DNA]</scope>
    <source>
        <strain evidence="2 3">TK19101</strain>
    </source>
</reference>
<feature type="transmembrane region" description="Helical" evidence="1">
    <location>
        <begin position="89"/>
        <end position="109"/>
    </location>
</feature>